<evidence type="ECO:0000256" key="6">
    <source>
        <dbReference type="ARBA" id="ARBA00022832"/>
    </source>
</evidence>
<dbReference type="GO" id="GO:0004315">
    <property type="term" value="F:3-oxoacyl-[acyl-carrier-protein] synthase activity"/>
    <property type="evidence" value="ECO:0007669"/>
    <property type="project" value="InterPro"/>
</dbReference>
<comment type="pathway">
    <text evidence="1 12">Lipid metabolism; fatty acid biosynthesis.</text>
</comment>
<dbReference type="FunFam" id="3.40.47.10:FF:000004">
    <property type="entry name" value="3-oxoacyl-[acyl-carrier-protein] synthase 3"/>
    <property type="match status" value="1"/>
</dbReference>
<dbReference type="HAMAP" id="MF_01815">
    <property type="entry name" value="FabH"/>
    <property type="match status" value="1"/>
</dbReference>
<organism evidence="15 16">
    <name type="scientific">Acidihalobacter aeolianus</name>
    <dbReference type="NCBI Taxonomy" id="2792603"/>
    <lineage>
        <taxon>Bacteria</taxon>
        <taxon>Pseudomonadati</taxon>
        <taxon>Pseudomonadota</taxon>
        <taxon>Gammaproteobacteria</taxon>
        <taxon>Chromatiales</taxon>
        <taxon>Ectothiorhodospiraceae</taxon>
        <taxon>Acidihalobacter</taxon>
    </lineage>
</organism>
<comment type="subunit">
    <text evidence="12">Homodimer.</text>
</comment>
<evidence type="ECO:0000256" key="3">
    <source>
        <dbReference type="ARBA" id="ARBA00012333"/>
    </source>
</evidence>
<evidence type="ECO:0000256" key="2">
    <source>
        <dbReference type="ARBA" id="ARBA00008642"/>
    </source>
</evidence>
<evidence type="ECO:0000256" key="10">
    <source>
        <dbReference type="ARBA" id="ARBA00023315"/>
    </source>
</evidence>
<evidence type="ECO:0000313" key="15">
    <source>
        <dbReference type="EMBL" id="AOV17064.1"/>
    </source>
</evidence>
<evidence type="ECO:0000256" key="11">
    <source>
        <dbReference type="ARBA" id="ARBA00051096"/>
    </source>
</evidence>
<sequence>MTPYARITGTGGYLPTRVLSNHDLERMVDTTDEWITERTGIKKRHIAEPDESTCDLAEAAARRALEMAGRRPDEVDLIIVATTTPDRIFPSTACLLQARLGANTGAPAFDIQAVCTGFVYALGVADKFIRTGSARCALVIGAETFSRILDWTDRTTCVLFGDGAGAVVLEADYEAGILSTHLHADGRYESLLNVPYGISEGQDRLIAGEGKVRMRGSEVFKIAVNTLGRIVDESLTANGLDKSDIDWLVPHQANIRIINATARKLSMPMDRVVVTVDQHGNTSAASVPLAFDVAVRDGRIRRDELVLMEAFGGGFTWGSAVLRF</sequence>
<feature type="active site" evidence="12">
    <location>
        <position position="251"/>
    </location>
</feature>
<dbReference type="RefSeq" id="WP_070072639.1">
    <property type="nucleotide sequence ID" value="NZ_CP017448.1"/>
</dbReference>
<evidence type="ECO:0000259" key="13">
    <source>
        <dbReference type="Pfam" id="PF08541"/>
    </source>
</evidence>
<evidence type="ECO:0000256" key="7">
    <source>
        <dbReference type="ARBA" id="ARBA00023098"/>
    </source>
</evidence>
<comment type="subcellular location">
    <subcellularLocation>
        <location evidence="12">Cytoplasm</location>
    </subcellularLocation>
</comment>
<protein>
    <recommendedName>
        <fullName evidence="3 12">Beta-ketoacyl-[acyl-carrier-protein] synthase III</fullName>
        <shortName evidence="12">Beta-ketoacyl-ACP synthase III</shortName>
        <shortName evidence="12">KAS III</shortName>
        <ecNumber evidence="3 12">2.3.1.180</ecNumber>
    </recommendedName>
    <alternativeName>
        <fullName evidence="12">3-oxoacyl-[acyl-carrier-protein] synthase 3</fullName>
    </alternativeName>
    <alternativeName>
        <fullName evidence="12">3-oxoacyl-[acyl-carrier-protein] synthase III</fullName>
    </alternativeName>
</protein>
<keyword evidence="10 12" id="KW-0012">Acyltransferase</keyword>
<dbReference type="EC" id="2.3.1.180" evidence="3 12"/>
<reference evidence="15 16" key="1">
    <citation type="submission" date="2016-09" db="EMBL/GenBank/DDBJ databases">
        <title>Acidihalobacter prosperus V6 (DSM14174).</title>
        <authorList>
            <person name="Khaleque H.N."/>
            <person name="Ramsay J.P."/>
            <person name="Murphy R.J.T."/>
            <person name="Kaksonen A.H."/>
            <person name="Boxall N.J."/>
            <person name="Watkin E.L.J."/>
        </authorList>
    </citation>
    <scope>NUCLEOTIDE SEQUENCE [LARGE SCALE GENOMIC DNA]</scope>
    <source>
        <strain evidence="15 16">V6</strain>
    </source>
</reference>
<feature type="active site" evidence="12">
    <location>
        <position position="281"/>
    </location>
</feature>
<proteinExistence type="inferred from homology"/>
<evidence type="ECO:0000259" key="14">
    <source>
        <dbReference type="Pfam" id="PF08545"/>
    </source>
</evidence>
<gene>
    <name evidence="12" type="primary">fabH</name>
    <name evidence="15" type="ORF">BJI67_08355</name>
</gene>
<evidence type="ECO:0000256" key="8">
    <source>
        <dbReference type="ARBA" id="ARBA00023160"/>
    </source>
</evidence>
<dbReference type="Proteomes" id="UP000095342">
    <property type="component" value="Chromosome"/>
</dbReference>
<feature type="domain" description="Beta-ketoacyl-[acyl-carrier-protein] synthase III C-terminal" evidence="13">
    <location>
        <begin position="235"/>
        <end position="323"/>
    </location>
</feature>
<dbReference type="InterPro" id="IPR004655">
    <property type="entry name" value="FabH"/>
</dbReference>
<dbReference type="Gene3D" id="3.40.47.10">
    <property type="match status" value="1"/>
</dbReference>
<evidence type="ECO:0000256" key="4">
    <source>
        <dbReference type="ARBA" id="ARBA00022516"/>
    </source>
</evidence>
<dbReference type="UniPathway" id="UPA00094"/>
<dbReference type="AlphaFoldDB" id="A0A1D8K7X6"/>
<dbReference type="GO" id="GO:0033818">
    <property type="term" value="F:beta-ketoacyl-acyl-carrier-protein synthase III activity"/>
    <property type="evidence" value="ECO:0007669"/>
    <property type="project" value="UniProtKB-UniRule"/>
</dbReference>
<dbReference type="CDD" id="cd00830">
    <property type="entry name" value="KAS_III"/>
    <property type="match status" value="1"/>
</dbReference>
<name>A0A1D8K7X6_9GAMM</name>
<comment type="catalytic activity">
    <reaction evidence="11">
        <text>malonyl-[ACP] + acetyl-CoA + H(+) = 3-oxobutanoyl-[ACP] + CO2 + CoA</text>
        <dbReference type="Rhea" id="RHEA:12080"/>
        <dbReference type="Rhea" id="RHEA-COMP:9623"/>
        <dbReference type="Rhea" id="RHEA-COMP:9625"/>
        <dbReference type="ChEBI" id="CHEBI:15378"/>
        <dbReference type="ChEBI" id="CHEBI:16526"/>
        <dbReference type="ChEBI" id="CHEBI:57287"/>
        <dbReference type="ChEBI" id="CHEBI:57288"/>
        <dbReference type="ChEBI" id="CHEBI:78449"/>
        <dbReference type="ChEBI" id="CHEBI:78450"/>
        <dbReference type="EC" id="2.3.1.180"/>
    </reaction>
    <physiologicalReaction direction="left-to-right" evidence="11">
        <dbReference type="Rhea" id="RHEA:12081"/>
    </physiologicalReaction>
</comment>
<keyword evidence="16" id="KW-1185">Reference proteome</keyword>
<dbReference type="PANTHER" id="PTHR43091">
    <property type="entry name" value="3-OXOACYL-[ACYL-CARRIER-PROTEIN] SYNTHASE"/>
    <property type="match status" value="1"/>
</dbReference>
<comment type="domain">
    <text evidence="12">The last Arg residue of the ACP-binding site is essential for the weak association between ACP/AcpP and FabH.</text>
</comment>
<dbReference type="NCBIfam" id="NF006829">
    <property type="entry name" value="PRK09352.1"/>
    <property type="match status" value="1"/>
</dbReference>
<feature type="region of interest" description="ACP-binding" evidence="12">
    <location>
        <begin position="252"/>
        <end position="256"/>
    </location>
</feature>
<dbReference type="Pfam" id="PF08545">
    <property type="entry name" value="ACP_syn_III"/>
    <property type="match status" value="1"/>
</dbReference>
<evidence type="ECO:0000256" key="9">
    <source>
        <dbReference type="ARBA" id="ARBA00023268"/>
    </source>
</evidence>
<comment type="function">
    <text evidence="12">Catalyzes the condensation reaction of fatty acid synthesis by the addition to an acyl acceptor of two carbons from malonyl-ACP. Catalyzes the first condensation reaction which initiates fatty acid synthesis and may therefore play a role in governing the total rate of fatty acid production. Possesses both acetoacetyl-ACP synthase and acetyl transacylase activities. Its substrate specificity determines the biosynthesis of branched-chain and/or straight-chain of fatty acids.</text>
</comment>
<dbReference type="InterPro" id="IPR013747">
    <property type="entry name" value="ACP_syn_III_C"/>
</dbReference>
<dbReference type="InterPro" id="IPR016039">
    <property type="entry name" value="Thiolase-like"/>
</dbReference>
<keyword evidence="12" id="KW-0963">Cytoplasm</keyword>
<evidence type="ECO:0000313" key="16">
    <source>
        <dbReference type="Proteomes" id="UP000095342"/>
    </source>
</evidence>
<keyword evidence="7 12" id="KW-0443">Lipid metabolism</keyword>
<dbReference type="KEGG" id="aaeo:BJI67_08355"/>
<keyword evidence="5 12" id="KW-0808">Transferase</keyword>
<dbReference type="SUPFAM" id="SSF53901">
    <property type="entry name" value="Thiolase-like"/>
    <property type="match status" value="1"/>
</dbReference>
<dbReference type="EMBL" id="CP017448">
    <property type="protein sequence ID" value="AOV17064.1"/>
    <property type="molecule type" value="Genomic_DNA"/>
</dbReference>
<feature type="active site" evidence="12">
    <location>
        <position position="115"/>
    </location>
</feature>
<keyword evidence="4 12" id="KW-0444">Lipid biosynthesis</keyword>
<evidence type="ECO:0000256" key="5">
    <source>
        <dbReference type="ARBA" id="ARBA00022679"/>
    </source>
</evidence>
<keyword evidence="8 12" id="KW-0275">Fatty acid biosynthesis</keyword>
<dbReference type="Pfam" id="PF08541">
    <property type="entry name" value="ACP_syn_III_C"/>
    <property type="match status" value="1"/>
</dbReference>
<keyword evidence="9 12" id="KW-0511">Multifunctional enzyme</keyword>
<dbReference type="GO" id="GO:0006633">
    <property type="term" value="P:fatty acid biosynthetic process"/>
    <property type="evidence" value="ECO:0007669"/>
    <property type="project" value="UniProtKB-UniRule"/>
</dbReference>
<feature type="domain" description="Beta-ketoacyl-[acyl-carrier-protein] synthase III N-terminal" evidence="14">
    <location>
        <begin position="109"/>
        <end position="186"/>
    </location>
</feature>
<accession>A0A1D8K7X6</accession>
<keyword evidence="6 12" id="KW-0276">Fatty acid metabolism</keyword>
<comment type="similarity">
    <text evidence="2 12">Belongs to the thiolase-like superfamily. FabH family.</text>
</comment>
<dbReference type="NCBIfam" id="TIGR00747">
    <property type="entry name" value="fabH"/>
    <property type="match status" value="1"/>
</dbReference>
<dbReference type="GO" id="GO:0005737">
    <property type="term" value="C:cytoplasm"/>
    <property type="evidence" value="ECO:0007669"/>
    <property type="project" value="UniProtKB-SubCell"/>
</dbReference>
<dbReference type="PANTHER" id="PTHR43091:SF1">
    <property type="entry name" value="BETA-KETOACYL-[ACYL-CARRIER-PROTEIN] SYNTHASE III, CHLOROPLASTIC"/>
    <property type="match status" value="1"/>
</dbReference>
<dbReference type="InterPro" id="IPR013751">
    <property type="entry name" value="ACP_syn_III_N"/>
</dbReference>
<evidence type="ECO:0000256" key="12">
    <source>
        <dbReference type="HAMAP-Rule" id="MF_01815"/>
    </source>
</evidence>
<evidence type="ECO:0000256" key="1">
    <source>
        <dbReference type="ARBA" id="ARBA00005194"/>
    </source>
</evidence>